<name>A0ABX2C533_9BRAD</name>
<reference evidence="2" key="1">
    <citation type="submission" date="2020-05" db="EMBL/GenBank/DDBJ databases">
        <title>Nod-independent and nitrogen-fixing Bradyrhizobium aeschynomene sp. nov. isolated from nodules of Aeschynomene indica.</title>
        <authorList>
            <person name="Zhang Z."/>
        </authorList>
    </citation>
    <scope>NUCLEOTIDE SEQUENCE</scope>
    <source>
        <strain evidence="2">83012</strain>
    </source>
</reference>
<accession>A0ABX2C533</accession>
<protein>
    <recommendedName>
        <fullName evidence="4">Integrase DNA-binding domain-containing protein</fullName>
    </recommendedName>
</protein>
<dbReference type="EMBL" id="JABFDN010000001">
    <property type="protein sequence ID" value="NPU63404.1"/>
    <property type="molecule type" value="Genomic_DNA"/>
</dbReference>
<organism evidence="2 3">
    <name type="scientific">Bradyrhizobium aeschynomenes</name>
    <dbReference type="NCBI Taxonomy" id="2734909"/>
    <lineage>
        <taxon>Bacteria</taxon>
        <taxon>Pseudomonadati</taxon>
        <taxon>Pseudomonadota</taxon>
        <taxon>Alphaproteobacteria</taxon>
        <taxon>Hyphomicrobiales</taxon>
        <taxon>Nitrobacteraceae</taxon>
        <taxon>Bradyrhizobium</taxon>
    </lineage>
</organism>
<dbReference type="RefSeq" id="WP_172107886.1">
    <property type="nucleotide sequence ID" value="NZ_JABFDN010000001.1"/>
</dbReference>
<proteinExistence type="predicted"/>
<evidence type="ECO:0000313" key="3">
    <source>
        <dbReference type="Proteomes" id="UP000886476"/>
    </source>
</evidence>
<sequence length="74" mass="8234">MKDDSIRIIPHSPPGIPDTGSFEVRFADGRPSVYFYWDNNPGRRAISMSGVTSEEEARSAAQQLARSELKRLAP</sequence>
<evidence type="ECO:0008006" key="4">
    <source>
        <dbReference type="Google" id="ProtNLM"/>
    </source>
</evidence>
<feature type="region of interest" description="Disordered" evidence="1">
    <location>
        <begin position="1"/>
        <end position="23"/>
    </location>
</feature>
<dbReference type="Proteomes" id="UP000886476">
    <property type="component" value="Unassembled WGS sequence"/>
</dbReference>
<evidence type="ECO:0000256" key="1">
    <source>
        <dbReference type="SAM" id="MobiDB-lite"/>
    </source>
</evidence>
<comment type="caution">
    <text evidence="2">The sequence shown here is derived from an EMBL/GenBank/DDBJ whole genome shotgun (WGS) entry which is preliminary data.</text>
</comment>
<keyword evidence="3" id="KW-1185">Reference proteome</keyword>
<evidence type="ECO:0000313" key="2">
    <source>
        <dbReference type="EMBL" id="NPU63404.1"/>
    </source>
</evidence>
<gene>
    <name evidence="2" type="ORF">HL667_00140</name>
</gene>